<dbReference type="RefSeq" id="WP_250024963.1">
    <property type="nucleotide sequence ID" value="NZ_CP097330.1"/>
</dbReference>
<dbReference type="AlphaFoldDB" id="A0AAE9I0U6"/>
<sequence length="122" mass="13804">MTQRVIPDDFPREQPLGAVTGAQSKLLVRLIDGQYYAALTEDERWGRYDICEDLAQQLAGYAARKMTEHDWLLDDVLRRVETSVNKKVSTRSWEFSPAEVAWTMKRTRELLSSPASGDGGEG</sequence>
<gene>
    <name evidence="1" type="ORF">M5D45_00100</name>
</gene>
<dbReference type="KEGG" id="ccam:M5D45_00100"/>
<reference evidence="1" key="1">
    <citation type="journal article" date="2022" name="Microbiol. Resour. Announc.">
        <title>Genome Sequence of Cupriavidus campinensis Strain G5, a Member of a Bacterial Consortium Capable of Polyethylene Degradation.</title>
        <authorList>
            <person name="Schneider B."/>
            <person name="Pfeiffer F."/>
            <person name="Dyall-Smith M."/>
            <person name="Kunte H.J."/>
        </authorList>
    </citation>
    <scope>NUCLEOTIDE SEQUENCE</scope>
    <source>
        <strain evidence="1">G5</strain>
    </source>
</reference>
<dbReference type="EMBL" id="CP097330">
    <property type="protein sequence ID" value="URF04310.1"/>
    <property type="molecule type" value="Genomic_DNA"/>
</dbReference>
<protein>
    <submittedName>
        <fullName evidence="1">Uncharacterized protein</fullName>
    </submittedName>
</protein>
<proteinExistence type="predicted"/>
<dbReference type="Proteomes" id="UP001056132">
    <property type="component" value="Chromosome 1"/>
</dbReference>
<evidence type="ECO:0000313" key="1">
    <source>
        <dbReference type="EMBL" id="URF04310.1"/>
    </source>
</evidence>
<organism evidence="1 2">
    <name type="scientific">Cupriavidus campinensis</name>
    <dbReference type="NCBI Taxonomy" id="151783"/>
    <lineage>
        <taxon>Bacteria</taxon>
        <taxon>Pseudomonadati</taxon>
        <taxon>Pseudomonadota</taxon>
        <taxon>Betaproteobacteria</taxon>
        <taxon>Burkholderiales</taxon>
        <taxon>Burkholderiaceae</taxon>
        <taxon>Cupriavidus</taxon>
    </lineage>
</organism>
<reference evidence="1" key="2">
    <citation type="submission" date="2022-05" db="EMBL/GenBank/DDBJ databases">
        <authorList>
            <person name="Kunte H.-J."/>
        </authorList>
    </citation>
    <scope>NUCLEOTIDE SEQUENCE</scope>
    <source>
        <strain evidence="1">G5</strain>
    </source>
</reference>
<accession>A0AAE9I0U6</accession>
<name>A0AAE9I0U6_9BURK</name>
<evidence type="ECO:0000313" key="2">
    <source>
        <dbReference type="Proteomes" id="UP001056132"/>
    </source>
</evidence>